<evidence type="ECO:0000256" key="2">
    <source>
        <dbReference type="SAM" id="SignalP"/>
    </source>
</evidence>
<feature type="region of interest" description="Disordered" evidence="1">
    <location>
        <begin position="47"/>
        <end position="66"/>
    </location>
</feature>
<keyword evidence="2" id="KW-0732">Signal</keyword>
<feature type="signal peptide" evidence="2">
    <location>
        <begin position="1"/>
        <end position="17"/>
    </location>
</feature>
<dbReference type="Proteomes" id="UP001222932">
    <property type="component" value="Unassembled WGS sequence"/>
</dbReference>
<reference evidence="3" key="1">
    <citation type="journal article" date="2023" name="BMC Genomics">
        <title>Chromosome-level genome assemblies of Cutaneotrichosporon spp. (Trichosporonales, Basidiomycota) reveal imbalanced evolution between nucleotide sequences and chromosome synteny.</title>
        <authorList>
            <person name="Kobayashi Y."/>
            <person name="Kayamori A."/>
            <person name="Aoki K."/>
            <person name="Shiwa Y."/>
            <person name="Matsutani M."/>
            <person name="Fujita N."/>
            <person name="Sugita T."/>
            <person name="Iwasaki W."/>
            <person name="Tanaka N."/>
            <person name="Takashima M."/>
        </authorList>
    </citation>
    <scope>NUCLEOTIDE SEQUENCE</scope>
    <source>
        <strain evidence="3">HIS016</strain>
    </source>
</reference>
<dbReference type="AlphaFoldDB" id="A0AAD3YCJ5"/>
<evidence type="ECO:0000313" key="3">
    <source>
        <dbReference type="EMBL" id="GMK57022.1"/>
    </source>
</evidence>
<proteinExistence type="predicted"/>
<keyword evidence="4" id="KW-1185">Reference proteome</keyword>
<evidence type="ECO:0000256" key="1">
    <source>
        <dbReference type="SAM" id="MobiDB-lite"/>
    </source>
</evidence>
<feature type="chain" id="PRO_5042086817" description="Granulins domain-containing protein" evidence="2">
    <location>
        <begin position="18"/>
        <end position="449"/>
    </location>
</feature>
<protein>
    <recommendedName>
        <fullName evidence="5">Granulins domain-containing protein</fullName>
    </recommendedName>
</protein>
<organism evidence="3 4">
    <name type="scientific">Cutaneotrichosporon spelunceum</name>
    <dbReference type="NCBI Taxonomy" id="1672016"/>
    <lineage>
        <taxon>Eukaryota</taxon>
        <taxon>Fungi</taxon>
        <taxon>Dikarya</taxon>
        <taxon>Basidiomycota</taxon>
        <taxon>Agaricomycotina</taxon>
        <taxon>Tremellomycetes</taxon>
        <taxon>Trichosporonales</taxon>
        <taxon>Trichosporonaceae</taxon>
        <taxon>Cutaneotrichosporon</taxon>
    </lineage>
</organism>
<dbReference type="EMBL" id="BTCM01000003">
    <property type="protein sequence ID" value="GMK57022.1"/>
    <property type="molecule type" value="Genomic_DNA"/>
</dbReference>
<feature type="compositionally biased region" description="Basic and acidic residues" evidence="1">
    <location>
        <begin position="307"/>
        <end position="316"/>
    </location>
</feature>
<feature type="compositionally biased region" description="Basic and acidic residues" evidence="1">
    <location>
        <begin position="345"/>
        <end position="357"/>
    </location>
</feature>
<sequence length="449" mass="48734">MILLFLTAFAFQATALGVDFSLTFASLQVEGSIDLSLGLPDFLTTEPHSSVSQPFSGPITDPDPSSKPYSYVHPPEFIISALGLDKGEDEDLAERTRRDWSGGPPLWGPNRGTLSSPTHSDTNPTSTPTHLASGLGFKEGTQHIESTEPQPGPSDGTLYTPGKRFYQPYPKIYDAFHGCCAQRERDLELGQSSADKLGGPPPTPNNGVKIALDLGPVQVQEGNLGNLEAQGPEVGSGHKDQSEPSYFQPGRRRLSTRVLEGKTEGSGIEIPINIATTKGEVEADEDLEVEFYNFPLDLEIEAGDTHQDGVEDGREADCEDESEADPAEDEEAGTIEKEEDCSNATKEDGPKEERSWDGHSAGCNPDEIRCTPHGTCLPKTVKCCKNGKTYCPESFYCINNGQSCCRVNRWCPLYMWGSMKHNTGSDSAIGARDSRDDGWALAIAMDFHL</sequence>
<evidence type="ECO:0000313" key="4">
    <source>
        <dbReference type="Proteomes" id="UP001222932"/>
    </source>
</evidence>
<feature type="compositionally biased region" description="Polar residues" evidence="1">
    <location>
        <begin position="112"/>
        <end position="130"/>
    </location>
</feature>
<comment type="caution">
    <text evidence="3">The sequence shown here is derived from an EMBL/GenBank/DDBJ whole genome shotgun (WGS) entry which is preliminary data.</text>
</comment>
<accession>A0AAD3YCJ5</accession>
<evidence type="ECO:0008006" key="5">
    <source>
        <dbReference type="Google" id="ProtNLM"/>
    </source>
</evidence>
<feature type="region of interest" description="Disordered" evidence="1">
    <location>
        <begin position="307"/>
        <end position="359"/>
    </location>
</feature>
<reference evidence="3" key="2">
    <citation type="submission" date="2023-06" db="EMBL/GenBank/DDBJ databases">
        <authorList>
            <person name="Kobayashi Y."/>
            <person name="Kayamori A."/>
            <person name="Aoki K."/>
            <person name="Shiwa Y."/>
            <person name="Fujita N."/>
            <person name="Sugita T."/>
            <person name="Iwasaki W."/>
            <person name="Tanaka N."/>
            <person name="Takashima M."/>
        </authorList>
    </citation>
    <scope>NUCLEOTIDE SEQUENCE</scope>
    <source>
        <strain evidence="3">HIS016</strain>
    </source>
</reference>
<name>A0AAD3YCJ5_9TREE</name>
<feature type="compositionally biased region" description="Acidic residues" evidence="1">
    <location>
        <begin position="317"/>
        <end position="341"/>
    </location>
</feature>
<feature type="region of interest" description="Disordered" evidence="1">
    <location>
        <begin position="88"/>
        <end position="135"/>
    </location>
</feature>
<gene>
    <name evidence="3" type="ORF">CspeluHIS016_0308620</name>
</gene>